<keyword evidence="1" id="KW-0472">Membrane</keyword>
<proteinExistence type="predicted"/>
<keyword evidence="1" id="KW-1133">Transmembrane helix</keyword>
<dbReference type="EMBL" id="BMWV01000001">
    <property type="protein sequence ID" value="GGY27592.1"/>
    <property type="molecule type" value="Genomic_DNA"/>
</dbReference>
<dbReference type="Proteomes" id="UP000628442">
    <property type="component" value="Unassembled WGS sequence"/>
</dbReference>
<name>A0AA87XPW6_9BURK</name>
<evidence type="ECO:0000313" key="2">
    <source>
        <dbReference type="EMBL" id="GGY27592.1"/>
    </source>
</evidence>
<sequence>MLYAGIAIIITGIVSALSPILREWYAHRKRKEREGRDRH</sequence>
<comment type="caution">
    <text evidence="2">The sequence shown here is derived from an EMBL/GenBank/DDBJ whole genome shotgun (WGS) entry which is preliminary data.</text>
</comment>
<gene>
    <name evidence="2" type="ORF">GCM10007387_07060</name>
</gene>
<reference evidence="2" key="1">
    <citation type="journal article" date="2014" name="Int. J. Syst. Evol. Microbiol.">
        <title>Complete genome sequence of Corynebacterium casei LMG S-19264T (=DSM 44701T), isolated from a smear-ripened cheese.</title>
        <authorList>
            <consortium name="US DOE Joint Genome Institute (JGI-PGF)"/>
            <person name="Walter F."/>
            <person name="Albersmeier A."/>
            <person name="Kalinowski J."/>
            <person name="Ruckert C."/>
        </authorList>
    </citation>
    <scope>NUCLEOTIDE SEQUENCE</scope>
    <source>
        <strain evidence="2">KCTC 12343</strain>
    </source>
</reference>
<dbReference type="AlphaFoldDB" id="A0AA87XPW6"/>
<feature type="transmembrane region" description="Helical" evidence="1">
    <location>
        <begin position="6"/>
        <end position="25"/>
    </location>
</feature>
<protein>
    <submittedName>
        <fullName evidence="2">Uncharacterized protein</fullName>
    </submittedName>
</protein>
<accession>A0AA87XPW6</accession>
<reference evidence="2" key="2">
    <citation type="submission" date="2022-12" db="EMBL/GenBank/DDBJ databases">
        <authorList>
            <person name="Sun Q."/>
            <person name="Kim S."/>
        </authorList>
    </citation>
    <scope>NUCLEOTIDE SEQUENCE</scope>
    <source>
        <strain evidence="2">KCTC 12343</strain>
    </source>
</reference>
<evidence type="ECO:0000256" key="1">
    <source>
        <dbReference type="SAM" id="Phobius"/>
    </source>
</evidence>
<keyword evidence="1" id="KW-0812">Transmembrane</keyword>
<organism evidence="2 3">
    <name type="scientific">Pseudoduganella albidiflava</name>
    <dbReference type="NCBI Taxonomy" id="321983"/>
    <lineage>
        <taxon>Bacteria</taxon>
        <taxon>Pseudomonadati</taxon>
        <taxon>Pseudomonadota</taxon>
        <taxon>Betaproteobacteria</taxon>
        <taxon>Burkholderiales</taxon>
        <taxon>Oxalobacteraceae</taxon>
        <taxon>Telluria group</taxon>
        <taxon>Pseudoduganella</taxon>
    </lineage>
</organism>
<evidence type="ECO:0000313" key="3">
    <source>
        <dbReference type="Proteomes" id="UP000628442"/>
    </source>
</evidence>